<organism evidence="4 5">
    <name type="scientific">Rhizophagus irregularis (strain DAOM 197198w)</name>
    <name type="common">Glomus intraradices</name>
    <dbReference type="NCBI Taxonomy" id="1432141"/>
    <lineage>
        <taxon>Eukaryota</taxon>
        <taxon>Fungi</taxon>
        <taxon>Fungi incertae sedis</taxon>
        <taxon>Mucoromycota</taxon>
        <taxon>Glomeromycotina</taxon>
        <taxon>Glomeromycetes</taxon>
        <taxon>Glomerales</taxon>
        <taxon>Glomeraceae</taxon>
        <taxon>Rhizophagus</taxon>
    </lineage>
</organism>
<keyword evidence="3" id="KW-0539">Nucleus</keyword>
<keyword evidence="5" id="KW-1185">Reference proteome</keyword>
<dbReference type="GO" id="GO:0003899">
    <property type="term" value="F:DNA-directed RNA polymerase activity"/>
    <property type="evidence" value="ECO:0007669"/>
    <property type="project" value="InterPro"/>
</dbReference>
<dbReference type="AlphaFoldDB" id="A0A015MFC8"/>
<dbReference type="PIRSF" id="PIRSF000779">
    <property type="entry name" value="RNA_pol_Rpb8"/>
    <property type="match status" value="1"/>
</dbReference>
<dbReference type="PANTHER" id="PTHR10917:SF0">
    <property type="entry name" value="DNA-DIRECTED RNA POLYMERASES I, II, AND III SUBUNIT RPABC3"/>
    <property type="match status" value="1"/>
</dbReference>
<protein>
    <submittedName>
        <fullName evidence="4">Rpb8p</fullName>
    </submittedName>
</protein>
<dbReference type="GO" id="GO:0005666">
    <property type="term" value="C:RNA polymerase III complex"/>
    <property type="evidence" value="ECO:0007669"/>
    <property type="project" value="TreeGrafter"/>
</dbReference>
<sequence length="172" mass="19847">MAALPKAKNYILFTDTFAINDMDKEGKKFDRVSRFTGRGENLEMELTIDINTELCSLDIGDKVMLMLTTSLSLDTANIAQSEETILPFPIMAQDDQQEKSSWREKSNMERDLSDDFEYVMYGKVYKYDEEKRSKVAVYVSFGGLLMSLEGDFRHVQNIHVGQNVYMLMKHQI</sequence>
<evidence type="ECO:0000256" key="3">
    <source>
        <dbReference type="ARBA" id="ARBA00023242"/>
    </source>
</evidence>
<dbReference type="HOGENOM" id="CLU_103864_1_0_1"/>
<dbReference type="Gene3D" id="2.40.50.140">
    <property type="entry name" value="Nucleic acid-binding proteins"/>
    <property type="match status" value="1"/>
</dbReference>
<evidence type="ECO:0000313" key="4">
    <source>
        <dbReference type="EMBL" id="EXX65528.1"/>
    </source>
</evidence>
<reference evidence="4 5" key="1">
    <citation type="submission" date="2014-02" db="EMBL/GenBank/DDBJ databases">
        <title>Single nucleus genome sequencing reveals high similarity among nuclei of an endomycorrhizal fungus.</title>
        <authorList>
            <person name="Lin K."/>
            <person name="Geurts R."/>
            <person name="Zhang Z."/>
            <person name="Limpens E."/>
            <person name="Saunders D.G."/>
            <person name="Mu D."/>
            <person name="Pang E."/>
            <person name="Cao H."/>
            <person name="Cha H."/>
            <person name="Lin T."/>
            <person name="Zhou Q."/>
            <person name="Shang Y."/>
            <person name="Li Y."/>
            <person name="Ivanov S."/>
            <person name="Sharma T."/>
            <person name="Velzen R.V."/>
            <person name="Ruijter N.D."/>
            <person name="Aanen D.K."/>
            <person name="Win J."/>
            <person name="Kamoun S."/>
            <person name="Bisseling T."/>
            <person name="Huang S."/>
        </authorList>
    </citation>
    <scope>NUCLEOTIDE SEQUENCE [LARGE SCALE GENOMIC DNA]</scope>
    <source>
        <strain evidence="5">DAOM197198w</strain>
    </source>
</reference>
<accession>A0A015MFC8</accession>
<dbReference type="SMR" id="A0A015MFC8"/>
<evidence type="ECO:0000256" key="1">
    <source>
        <dbReference type="ARBA" id="ARBA00004123"/>
    </source>
</evidence>
<dbReference type="STRING" id="1432141.A0A015MFC8"/>
<name>A0A015MFC8_RHIIW</name>
<dbReference type="GO" id="GO:0005665">
    <property type="term" value="C:RNA polymerase II, core complex"/>
    <property type="evidence" value="ECO:0007669"/>
    <property type="project" value="TreeGrafter"/>
</dbReference>
<dbReference type="PANTHER" id="PTHR10917">
    <property type="entry name" value="DNA-DIRECTED RNA POLYMERASES I, II, AND III SUBUNIT RPABC3"/>
    <property type="match status" value="1"/>
</dbReference>
<evidence type="ECO:0000313" key="5">
    <source>
        <dbReference type="Proteomes" id="UP000022910"/>
    </source>
</evidence>
<comment type="caution">
    <text evidence="4">The sequence shown here is derived from an EMBL/GenBank/DDBJ whole genome shotgun (WGS) entry which is preliminary data.</text>
</comment>
<dbReference type="OMA" id="KEDDKGW"/>
<dbReference type="Proteomes" id="UP000022910">
    <property type="component" value="Unassembled WGS sequence"/>
</dbReference>
<evidence type="ECO:0000256" key="2">
    <source>
        <dbReference type="ARBA" id="ARBA00008912"/>
    </source>
</evidence>
<dbReference type="EMBL" id="JEMT01021544">
    <property type="protein sequence ID" value="EXX65528.1"/>
    <property type="molecule type" value="Genomic_DNA"/>
</dbReference>
<comment type="subcellular location">
    <subcellularLocation>
        <location evidence="1">Nucleus</location>
    </subcellularLocation>
</comment>
<gene>
    <name evidence="4" type="ORF">RirG_132400</name>
</gene>
<dbReference type="OrthoDB" id="20018at2759"/>
<dbReference type="GO" id="GO:0005736">
    <property type="term" value="C:RNA polymerase I complex"/>
    <property type="evidence" value="ECO:0007669"/>
    <property type="project" value="TreeGrafter"/>
</dbReference>
<dbReference type="InterPro" id="IPR005570">
    <property type="entry name" value="RPABC3"/>
</dbReference>
<dbReference type="GO" id="GO:0006351">
    <property type="term" value="P:DNA-templated transcription"/>
    <property type="evidence" value="ECO:0007669"/>
    <property type="project" value="InterPro"/>
</dbReference>
<dbReference type="SUPFAM" id="SSF50249">
    <property type="entry name" value="Nucleic acid-binding proteins"/>
    <property type="match status" value="1"/>
</dbReference>
<dbReference type="SMART" id="SM00658">
    <property type="entry name" value="RPOL8c"/>
    <property type="match status" value="1"/>
</dbReference>
<proteinExistence type="inferred from homology"/>
<dbReference type="InterPro" id="IPR012340">
    <property type="entry name" value="NA-bd_OB-fold"/>
</dbReference>
<comment type="similarity">
    <text evidence="2">Belongs to the eukaryotic RPB8 RNA polymerase subunit family.</text>
</comment>
<dbReference type="Pfam" id="PF03870">
    <property type="entry name" value="RNA_pol_Rpb8"/>
    <property type="match status" value="1"/>
</dbReference>